<gene>
    <name evidence="2" type="ORF">ANOM_000946</name>
</gene>
<feature type="domain" description="Cucumopine synthase C-terminal helical bundle" evidence="1">
    <location>
        <begin position="169"/>
        <end position="302"/>
    </location>
</feature>
<dbReference type="InterPro" id="IPR040602">
    <property type="entry name" value="Cucumopine_C"/>
</dbReference>
<reference evidence="2 3" key="1">
    <citation type="submission" date="2014-06" db="EMBL/GenBank/DDBJ databases">
        <title>The Genome of the Aflatoxigenic Filamentous Fungus Aspergillus nomius.</title>
        <authorList>
            <person name="Moore M.G."/>
            <person name="Shannon B.M."/>
            <person name="Brian M.M."/>
        </authorList>
    </citation>
    <scope>NUCLEOTIDE SEQUENCE [LARGE SCALE GENOMIC DNA]</scope>
    <source>
        <strain evidence="2 3">NRRL 13137</strain>
    </source>
</reference>
<sequence>MAVSPIITFNIPDTGFSFRVRLLVEQNPDVAQQVISQLPLKSVLGHVVIAGETFWTPCRIVHLGDNNMVQRHRGAVFLNSLGQSICLIYGRITESAKINKFGEVLEEDLHKLEPIGKLIYQQTVAQPRRTLMQVHITGDFPLPKPSENYQLPAPACSPEGHWRATKKLIEKEIDRIWLDEPEEIQKIRWGVIDSGAGTGEQYFTVLVHLEAFLMVLGGDLMGRFLKIAQDDDVRLTTLNRITKEFLVERFDLFEFMGDLGLPSMLKIGGMFATALDTLESKQDYIQLMGTMLTYTNRLHRWSYFIFPWHLGVEFPHRKPREILSIADLLRQGCGI</sequence>
<dbReference type="Gene3D" id="2.40.100.20">
    <property type="match status" value="1"/>
</dbReference>
<name>A0A0L1JGF9_ASPN3</name>
<evidence type="ECO:0000313" key="3">
    <source>
        <dbReference type="Proteomes" id="UP000037505"/>
    </source>
</evidence>
<evidence type="ECO:0000313" key="2">
    <source>
        <dbReference type="EMBL" id="KNG90865.1"/>
    </source>
</evidence>
<protein>
    <recommendedName>
        <fullName evidence="1">Cucumopine synthase C-terminal helical bundle domain-containing protein</fullName>
    </recommendedName>
</protein>
<dbReference type="OrthoDB" id="5049228at2759"/>
<dbReference type="AlphaFoldDB" id="A0A0L1JGF9"/>
<dbReference type="InterPro" id="IPR029000">
    <property type="entry name" value="Cyclophilin-like_dom_sf"/>
</dbReference>
<dbReference type="SUPFAM" id="SSF50891">
    <property type="entry name" value="Cyclophilin-like"/>
    <property type="match status" value="1"/>
</dbReference>
<dbReference type="Proteomes" id="UP000037505">
    <property type="component" value="Unassembled WGS sequence"/>
</dbReference>
<organism evidence="2 3">
    <name type="scientific">Aspergillus nomiae NRRL (strain ATCC 15546 / NRRL 13137 / CBS 260.88 / M93)</name>
    <dbReference type="NCBI Taxonomy" id="1509407"/>
    <lineage>
        <taxon>Eukaryota</taxon>
        <taxon>Fungi</taxon>
        <taxon>Dikarya</taxon>
        <taxon>Ascomycota</taxon>
        <taxon>Pezizomycotina</taxon>
        <taxon>Eurotiomycetes</taxon>
        <taxon>Eurotiomycetidae</taxon>
        <taxon>Eurotiales</taxon>
        <taxon>Aspergillaceae</taxon>
        <taxon>Aspergillus</taxon>
        <taxon>Aspergillus subgen. Circumdati</taxon>
    </lineage>
</organism>
<dbReference type="EMBL" id="JNOM01000008">
    <property type="protein sequence ID" value="KNG90865.1"/>
    <property type="molecule type" value="Genomic_DNA"/>
</dbReference>
<accession>A0A0L1JGF9</accession>
<dbReference type="Pfam" id="PF18631">
    <property type="entry name" value="Cucumopine_C"/>
    <property type="match status" value="1"/>
</dbReference>
<keyword evidence="3" id="KW-1185">Reference proteome</keyword>
<proteinExistence type="predicted"/>
<evidence type="ECO:0000259" key="1">
    <source>
        <dbReference type="Pfam" id="PF18631"/>
    </source>
</evidence>
<dbReference type="GeneID" id="26802750"/>
<comment type="caution">
    <text evidence="2">The sequence shown here is derived from an EMBL/GenBank/DDBJ whole genome shotgun (WGS) entry which is preliminary data.</text>
</comment>
<dbReference type="RefSeq" id="XP_015411788.1">
    <property type="nucleotide sequence ID" value="XM_015546204.1"/>
</dbReference>